<reference evidence="2" key="1">
    <citation type="submission" date="2019-04" db="EMBL/GenBank/DDBJ databases">
        <title>Sequencing of skin fungus with MAO and IRED activity.</title>
        <authorList>
            <person name="Marsaioli A.J."/>
            <person name="Bonatto J.M.C."/>
            <person name="Reis Junior O."/>
        </authorList>
    </citation>
    <scope>NUCLEOTIDE SEQUENCE</scope>
    <source>
        <strain evidence="2">30M1</strain>
    </source>
</reference>
<sequence length="259" mass="28763">MTSHPPEKCCATGVRHEGTPKGEVQSIGDIRAYVVAPANGSTQNAILIMTDVLGFEFHNVRLIADQFAANGYYTIIPDVFKGNEIPFPRPDDFDFQGWMANKMPRENDVDPIYSATIKYLRGELGVKRLGGVGYCFGGKYVCRWLKPGGLDAGFTAHPSFVQVEELKGIQGPLSIAAAEIDTIFPAEKRRETEDILKDMSATYQISLYSGVEHGFGVKGDLENQRGRFAKEMAFLQAVFWFDEYVKKENHDTPLPKSGL</sequence>
<dbReference type="SUPFAM" id="SSF53474">
    <property type="entry name" value="alpha/beta-Hydrolases"/>
    <property type="match status" value="1"/>
</dbReference>
<comment type="caution">
    <text evidence="2">The sequence shown here is derived from an EMBL/GenBank/DDBJ whole genome shotgun (WGS) entry which is preliminary data.</text>
</comment>
<feature type="domain" description="Dienelactone hydrolase" evidence="1">
    <location>
        <begin position="30"/>
        <end position="244"/>
    </location>
</feature>
<evidence type="ECO:0000313" key="2">
    <source>
        <dbReference type="EMBL" id="KAF3010749.1"/>
    </source>
</evidence>
<organism evidence="2 3">
    <name type="scientific">Curvularia kusanoi</name>
    <name type="common">Cochliobolus kusanoi</name>
    <dbReference type="NCBI Taxonomy" id="90978"/>
    <lineage>
        <taxon>Eukaryota</taxon>
        <taxon>Fungi</taxon>
        <taxon>Dikarya</taxon>
        <taxon>Ascomycota</taxon>
        <taxon>Pezizomycotina</taxon>
        <taxon>Dothideomycetes</taxon>
        <taxon>Pleosporomycetidae</taxon>
        <taxon>Pleosporales</taxon>
        <taxon>Pleosporineae</taxon>
        <taxon>Pleosporaceae</taxon>
        <taxon>Curvularia</taxon>
    </lineage>
</organism>
<dbReference type="Pfam" id="PF01738">
    <property type="entry name" value="DLH"/>
    <property type="match status" value="1"/>
</dbReference>
<dbReference type="EMBL" id="SWKU01000001">
    <property type="protein sequence ID" value="KAF3010749.1"/>
    <property type="molecule type" value="Genomic_DNA"/>
</dbReference>
<evidence type="ECO:0000259" key="1">
    <source>
        <dbReference type="Pfam" id="PF01738"/>
    </source>
</evidence>
<dbReference type="OrthoDB" id="17560at2759"/>
<evidence type="ECO:0000313" key="3">
    <source>
        <dbReference type="Proteomes" id="UP000801428"/>
    </source>
</evidence>
<dbReference type="AlphaFoldDB" id="A0A9P4TMB5"/>
<protein>
    <recommendedName>
        <fullName evidence="1">Dienelactone hydrolase domain-containing protein</fullName>
    </recommendedName>
</protein>
<dbReference type="Proteomes" id="UP000801428">
    <property type="component" value="Unassembled WGS sequence"/>
</dbReference>
<name>A0A9P4TMB5_CURKU</name>
<proteinExistence type="predicted"/>
<dbReference type="PANTHER" id="PTHR17630:SF44">
    <property type="entry name" value="PROTEIN AIM2"/>
    <property type="match status" value="1"/>
</dbReference>
<dbReference type="InterPro" id="IPR029058">
    <property type="entry name" value="AB_hydrolase_fold"/>
</dbReference>
<dbReference type="GO" id="GO:0016787">
    <property type="term" value="F:hydrolase activity"/>
    <property type="evidence" value="ECO:0007669"/>
    <property type="project" value="InterPro"/>
</dbReference>
<dbReference type="PANTHER" id="PTHR17630">
    <property type="entry name" value="DIENELACTONE HYDROLASE"/>
    <property type="match status" value="1"/>
</dbReference>
<dbReference type="Gene3D" id="3.40.50.1820">
    <property type="entry name" value="alpha/beta hydrolase"/>
    <property type="match status" value="1"/>
</dbReference>
<gene>
    <name evidence="2" type="ORF">E8E13_007190</name>
</gene>
<accession>A0A9P4TMB5</accession>
<keyword evidence="3" id="KW-1185">Reference proteome</keyword>
<dbReference type="InterPro" id="IPR002925">
    <property type="entry name" value="Dienelactn_hydro"/>
</dbReference>